<reference evidence="4 6" key="2">
    <citation type="submission" date="2021-01" db="EMBL/GenBank/DDBJ databases">
        <title>Draft genomes of Rhodovulum sulfidophilum.</title>
        <authorList>
            <person name="Guzman M.S."/>
        </authorList>
    </citation>
    <scope>NUCLEOTIDE SEQUENCE [LARGE SCALE GENOMIC DNA]</scope>
    <source>
        <strain evidence="4 6">AB35</strain>
    </source>
</reference>
<evidence type="ECO:0000313" key="3">
    <source>
        <dbReference type="EMBL" id="BAQ69889.1"/>
    </source>
</evidence>
<feature type="transmembrane region" description="Helical" evidence="2">
    <location>
        <begin position="12"/>
        <end position="31"/>
    </location>
</feature>
<dbReference type="Proteomes" id="UP000604473">
    <property type="component" value="Unassembled WGS sequence"/>
</dbReference>
<keyword evidence="2" id="KW-0812">Transmembrane</keyword>
<evidence type="ECO:0000313" key="5">
    <source>
        <dbReference type="Proteomes" id="UP000064912"/>
    </source>
</evidence>
<proteinExistence type="predicted"/>
<dbReference type="Pfam" id="PF04977">
    <property type="entry name" value="DivIC"/>
    <property type="match status" value="1"/>
</dbReference>
<reference evidence="3 5" key="1">
    <citation type="submission" date="2015-02" db="EMBL/GenBank/DDBJ databases">
        <title>Genome sequene of Rhodovulum sulfidophilum DSM 2351.</title>
        <authorList>
            <person name="Nagao N."/>
        </authorList>
    </citation>
    <scope>NUCLEOTIDE SEQUENCE [LARGE SCALE GENOMIC DNA]</scope>
    <source>
        <strain evidence="3 5">DSM 2351</strain>
    </source>
</reference>
<evidence type="ECO:0000256" key="2">
    <source>
        <dbReference type="SAM" id="Phobius"/>
    </source>
</evidence>
<dbReference type="AlphaFoldDB" id="A0A0D6B595"/>
<dbReference type="PATRIC" id="fig|35806.4.peg.2820"/>
<dbReference type="EMBL" id="JAESJJ010000002">
    <property type="protein sequence ID" value="MBL3607697.1"/>
    <property type="molecule type" value="Genomic_DNA"/>
</dbReference>
<protein>
    <submittedName>
        <fullName evidence="3 4">Septum formation initiator</fullName>
    </submittedName>
</protein>
<name>A0A0D6B595_RHOSU</name>
<dbReference type="InterPro" id="IPR007060">
    <property type="entry name" value="FtsL/DivIC"/>
</dbReference>
<dbReference type="OrthoDB" id="7689499at2"/>
<evidence type="ECO:0000313" key="6">
    <source>
        <dbReference type="Proteomes" id="UP000604473"/>
    </source>
</evidence>
<dbReference type="eggNOG" id="COG2919">
    <property type="taxonomic scope" value="Bacteria"/>
</dbReference>
<keyword evidence="6" id="KW-1185">Reference proteome</keyword>
<feature type="coiled-coil region" evidence="1">
    <location>
        <begin position="38"/>
        <end position="74"/>
    </location>
</feature>
<keyword evidence="2" id="KW-1133">Transmembrane helix</keyword>
<evidence type="ECO:0000313" key="4">
    <source>
        <dbReference type="EMBL" id="MBL3607697.1"/>
    </source>
</evidence>
<accession>A0A0D6B595</accession>
<evidence type="ECO:0000256" key="1">
    <source>
        <dbReference type="SAM" id="Coils"/>
    </source>
</evidence>
<dbReference type="RefSeq" id="WP_042460638.1">
    <property type="nucleotide sequence ID" value="NZ_CP015421.1"/>
</dbReference>
<sequence length="100" mass="11253">MATTRLRPAWGALVYIGVSFSLAMYFTFAAVQGDYGLFRRIQIEADAAKLEARKAELEAELEAISNKTRRLSDSYLDLDLLDERARSVLGLIRADEIVVR</sequence>
<keyword evidence="1" id="KW-0175">Coiled coil</keyword>
<organism evidence="3 5">
    <name type="scientific">Rhodovulum sulfidophilum</name>
    <name type="common">Rhodobacter sulfidophilus</name>
    <dbReference type="NCBI Taxonomy" id="35806"/>
    <lineage>
        <taxon>Bacteria</taxon>
        <taxon>Pseudomonadati</taxon>
        <taxon>Pseudomonadota</taxon>
        <taxon>Alphaproteobacteria</taxon>
        <taxon>Rhodobacterales</taxon>
        <taxon>Paracoccaceae</taxon>
        <taxon>Rhodovulum</taxon>
    </lineage>
</organism>
<dbReference type="Proteomes" id="UP000064912">
    <property type="component" value="Chromosome"/>
</dbReference>
<gene>
    <name evidence="4" type="ORF">JMM60_02595</name>
    <name evidence="3" type="ORF">NHU_02742</name>
</gene>
<dbReference type="EMBL" id="AP014800">
    <property type="protein sequence ID" value="BAQ69889.1"/>
    <property type="molecule type" value="Genomic_DNA"/>
</dbReference>
<keyword evidence="2" id="KW-0472">Membrane</keyword>
<dbReference type="GeneID" id="93539363"/>
<dbReference type="KEGG" id="rsu:NHU_02742"/>